<comment type="caution">
    <text evidence="2">The sequence shown here is derived from an EMBL/GenBank/DDBJ whole genome shotgun (WGS) entry which is preliminary data.</text>
</comment>
<comment type="similarity">
    <text evidence="1">Belongs to the peptidase S58 family.</text>
</comment>
<organism evidence="2 3">
    <name type="scientific">Mucilaginibacter dorajii</name>
    <dbReference type="NCBI Taxonomy" id="692994"/>
    <lineage>
        <taxon>Bacteria</taxon>
        <taxon>Pseudomonadati</taxon>
        <taxon>Bacteroidota</taxon>
        <taxon>Sphingobacteriia</taxon>
        <taxon>Sphingobacteriales</taxon>
        <taxon>Sphingobacteriaceae</taxon>
        <taxon>Mucilaginibacter</taxon>
    </lineage>
</organism>
<evidence type="ECO:0000256" key="1">
    <source>
        <dbReference type="ARBA" id="ARBA00007068"/>
    </source>
</evidence>
<protein>
    <submittedName>
        <fullName evidence="2">P1 family peptidase</fullName>
    </submittedName>
</protein>
<dbReference type="RefSeq" id="WP_344757800.1">
    <property type="nucleotide sequence ID" value="NZ_BAAAZC010000027.1"/>
</dbReference>
<dbReference type="InterPro" id="IPR016117">
    <property type="entry name" value="ArgJ-like_dom_sf"/>
</dbReference>
<dbReference type="PANTHER" id="PTHR36512">
    <property type="entry name" value="D-AMINOPEPTIDASE"/>
    <property type="match status" value="1"/>
</dbReference>
<proteinExistence type="inferred from homology"/>
<reference evidence="3" key="1">
    <citation type="journal article" date="2019" name="Int. J. Syst. Evol. Microbiol.">
        <title>The Global Catalogue of Microorganisms (GCM) 10K type strain sequencing project: providing services to taxonomists for standard genome sequencing and annotation.</title>
        <authorList>
            <consortium name="The Broad Institute Genomics Platform"/>
            <consortium name="The Broad Institute Genome Sequencing Center for Infectious Disease"/>
            <person name="Wu L."/>
            <person name="Ma J."/>
        </authorList>
    </citation>
    <scope>NUCLEOTIDE SEQUENCE [LARGE SCALE GENOMIC DNA]</scope>
    <source>
        <strain evidence="3">JCM 16601</strain>
    </source>
</reference>
<dbReference type="Pfam" id="PF03576">
    <property type="entry name" value="Peptidase_S58"/>
    <property type="match status" value="1"/>
</dbReference>
<dbReference type="Proteomes" id="UP001500742">
    <property type="component" value="Unassembled WGS sequence"/>
</dbReference>
<accession>A0ABP7QKP1</accession>
<evidence type="ECO:0000313" key="3">
    <source>
        <dbReference type="Proteomes" id="UP001500742"/>
    </source>
</evidence>
<dbReference type="PANTHER" id="PTHR36512:SF3">
    <property type="entry name" value="BLR5678 PROTEIN"/>
    <property type="match status" value="1"/>
</dbReference>
<evidence type="ECO:0000313" key="2">
    <source>
        <dbReference type="EMBL" id="GAA3983758.1"/>
    </source>
</evidence>
<dbReference type="SUPFAM" id="SSF56266">
    <property type="entry name" value="DmpA/ArgJ-like"/>
    <property type="match status" value="1"/>
</dbReference>
<gene>
    <name evidence="2" type="ORF">GCM10022210_39380</name>
</gene>
<name>A0ABP7QKP1_9SPHI</name>
<dbReference type="InterPro" id="IPR005321">
    <property type="entry name" value="Peptidase_S58_DmpA"/>
</dbReference>
<dbReference type="Gene3D" id="3.60.70.12">
    <property type="entry name" value="L-amino peptidase D-ALA esterase/amidase"/>
    <property type="match status" value="1"/>
</dbReference>
<dbReference type="CDD" id="cd02253">
    <property type="entry name" value="DmpA"/>
    <property type="match status" value="1"/>
</dbReference>
<sequence>MTILGNPTFINMKLLALTTLLITTITTSSFAQQRARDLGIKFDGSPGQYNAITDVKGVLVGYKTIIIGDGALVTGKGPVRTGVTVIMPNGKSIDPLPAGWFSLNGDGEMTGTTVIDEYGLNYGPIGITNTNSVGVVRDAIGEWNMKNFSKGSLVDFSFGLPVAAETFDGILNDINGLHVKKEDVFEALNSAHGGKVEEGNVGGGTGMSLFNFKGGSGTSSRVIKIDTATYTIGVFVQGNFGGRKDLVISGVPVGKEWQGDMPTINRKPKDGSIIIIVATDAPLLPAQLKLVAKRASLGVARCGGIGRNGSGDIFLALSTVPPKDNAKGTLQTWTVLPKEQMDKVYQATVESVEESIINAMIAAKTMTGINGNTVYAIPHDKLMQVINSYSHKMQ</sequence>
<dbReference type="EMBL" id="BAAAZC010000027">
    <property type="protein sequence ID" value="GAA3983758.1"/>
    <property type="molecule type" value="Genomic_DNA"/>
</dbReference>
<keyword evidence="3" id="KW-1185">Reference proteome</keyword>